<protein>
    <recommendedName>
        <fullName evidence="4">tRNA-splicing endonuclease</fullName>
        <ecNumber evidence="4">4.6.1.16</ecNumber>
    </recommendedName>
    <alternativeName>
        <fullName evidence="4">tRNA-intron endonuclease</fullName>
    </alternativeName>
</protein>
<feature type="domain" description="tRNA intron endonuclease N-terminal" evidence="6">
    <location>
        <begin position="183"/>
        <end position="238"/>
    </location>
</feature>
<feature type="active site" evidence="4">
    <location>
        <position position="330"/>
    </location>
</feature>
<feature type="active site" evidence="4">
    <location>
        <position position="288"/>
    </location>
</feature>
<comment type="function">
    <text evidence="4">Endonuclease that removes tRNA introns. Cleaves pre-tRNA at the 5' and 3' splice sites to release the intron. The products are an intron and two tRNA half-molecules bearing 2',3' cyclic phosphate and 5'-OH termini. Recognizes a pseudosymmetric substrate in which 2 bulged loops of 3 bases are separated by a stem of 4 bp.</text>
</comment>
<evidence type="ECO:0000256" key="4">
    <source>
        <dbReference type="HAMAP-Rule" id="MF_01834"/>
    </source>
</evidence>
<comment type="caution">
    <text evidence="7">The sequence shown here is derived from an EMBL/GenBank/DDBJ whole genome shotgun (WGS) entry which is preliminary data.</text>
</comment>
<dbReference type="Gene3D" id="3.40.1350.150">
    <property type="match status" value="1"/>
</dbReference>
<dbReference type="SUPFAM" id="SSF55267">
    <property type="entry name" value="tRNA-intron endonuclease N-terminal domain-like"/>
    <property type="match status" value="2"/>
</dbReference>
<dbReference type="InterPro" id="IPR023516">
    <property type="entry name" value="tRNA_splic_arch_long"/>
</dbReference>
<evidence type="ECO:0000256" key="2">
    <source>
        <dbReference type="ARBA" id="ARBA00023239"/>
    </source>
</evidence>
<dbReference type="GO" id="GO:0006388">
    <property type="term" value="P:tRNA splicing, via endonucleolytic cleavage and ligation"/>
    <property type="evidence" value="ECO:0007669"/>
    <property type="project" value="UniProtKB-UniRule"/>
</dbReference>
<evidence type="ECO:0000313" key="7">
    <source>
        <dbReference type="EMBL" id="SDF28230.1"/>
    </source>
</evidence>
<feature type="domain" description="tRNA intron endonuclease catalytic" evidence="5">
    <location>
        <begin position="258"/>
        <end position="337"/>
    </location>
</feature>
<dbReference type="InterPro" id="IPR006677">
    <property type="entry name" value="tRNA_intron_Endonuc_cat-like"/>
</dbReference>
<dbReference type="InterPro" id="IPR036740">
    <property type="entry name" value="tRNA_intron_Endonuc_N_sf"/>
</dbReference>
<feature type="domain" description="tRNA intron endonuclease catalytic" evidence="5">
    <location>
        <begin position="75"/>
        <end position="158"/>
    </location>
</feature>
<dbReference type="CDD" id="cd22363">
    <property type="entry name" value="tRNA-intron_lyase_C"/>
    <property type="match status" value="2"/>
</dbReference>
<dbReference type="NCBIfam" id="NF006795">
    <property type="entry name" value="PRK09300.1-3"/>
    <property type="match status" value="1"/>
</dbReference>
<dbReference type="PANTHER" id="PTHR21227:SF0">
    <property type="entry name" value="TRNA-SPLICING ENDONUCLEASE SUBUNIT SEN2"/>
    <property type="match status" value="1"/>
</dbReference>
<dbReference type="Pfam" id="PF01974">
    <property type="entry name" value="tRNA_int_endo"/>
    <property type="match status" value="2"/>
</dbReference>
<organism evidence="7 8">
    <name type="scientific">Methanolobus vulcani</name>
    <dbReference type="NCBI Taxonomy" id="38026"/>
    <lineage>
        <taxon>Archaea</taxon>
        <taxon>Methanobacteriati</taxon>
        <taxon>Methanobacteriota</taxon>
        <taxon>Stenosarchaea group</taxon>
        <taxon>Methanomicrobia</taxon>
        <taxon>Methanosarcinales</taxon>
        <taxon>Methanosarcinaceae</taxon>
        <taxon>Methanolobus</taxon>
    </lineage>
</organism>
<dbReference type="EMBL" id="FNCA01000001">
    <property type="protein sequence ID" value="SDF28230.1"/>
    <property type="molecule type" value="Genomic_DNA"/>
</dbReference>
<evidence type="ECO:0000259" key="5">
    <source>
        <dbReference type="Pfam" id="PF01974"/>
    </source>
</evidence>
<dbReference type="Proteomes" id="UP000199259">
    <property type="component" value="Unassembled WGS sequence"/>
</dbReference>
<evidence type="ECO:0000259" key="6">
    <source>
        <dbReference type="Pfam" id="PF02778"/>
    </source>
</evidence>
<keyword evidence="8" id="KW-1185">Reference proteome</keyword>
<keyword evidence="7" id="KW-0540">Nuclease</keyword>
<name>A0A7Z7FBL8_9EURY</name>
<accession>A0A7Z7FBL8</accession>
<dbReference type="PANTHER" id="PTHR21227">
    <property type="entry name" value="TRNA-SPLICING ENDONUCLEASE SUBUNIT SEN2"/>
    <property type="match status" value="1"/>
</dbReference>
<dbReference type="OrthoDB" id="46045at2157"/>
<dbReference type="GO" id="GO:0003676">
    <property type="term" value="F:nucleic acid binding"/>
    <property type="evidence" value="ECO:0007669"/>
    <property type="project" value="InterPro"/>
</dbReference>
<proteinExistence type="inferred from homology"/>
<dbReference type="GO" id="GO:0005737">
    <property type="term" value="C:cytoplasm"/>
    <property type="evidence" value="ECO:0007669"/>
    <property type="project" value="TreeGrafter"/>
</dbReference>
<feature type="active site" evidence="4">
    <location>
        <position position="299"/>
    </location>
</feature>
<keyword evidence="7" id="KW-0255">Endonuclease</keyword>
<dbReference type="NCBIfam" id="TIGR00324">
    <property type="entry name" value="endA"/>
    <property type="match status" value="2"/>
</dbReference>
<evidence type="ECO:0000313" key="8">
    <source>
        <dbReference type="Proteomes" id="UP000199259"/>
    </source>
</evidence>
<dbReference type="GO" id="GO:0000213">
    <property type="term" value="F:tRNA-intron lyase activity"/>
    <property type="evidence" value="ECO:0007669"/>
    <property type="project" value="UniProtKB-UniRule"/>
</dbReference>
<keyword evidence="7" id="KW-0378">Hydrolase</keyword>
<feature type="domain" description="tRNA intron endonuclease N-terminal" evidence="6">
    <location>
        <begin position="1"/>
        <end position="65"/>
    </location>
</feature>
<dbReference type="Gene3D" id="3.40.1170.20">
    <property type="entry name" value="tRNA intron endonuclease, N-terminal domain"/>
    <property type="match status" value="1"/>
</dbReference>
<dbReference type="HAMAP" id="MF_01834">
    <property type="entry name" value="EndA_long"/>
    <property type="match status" value="1"/>
</dbReference>
<dbReference type="RefSeq" id="WP_091707952.1">
    <property type="nucleotide sequence ID" value="NZ_FNCA01000001.1"/>
</dbReference>
<comment type="similarity">
    <text evidence="4">Belongs to the tRNA-intron endonuclease family. Archaeal long subfamily.</text>
</comment>
<comment type="catalytic activity">
    <reaction evidence="4">
        <text>pretRNA = a 3'-half-tRNA molecule with a 5'-OH end + a 5'-half-tRNA molecule with a 2',3'-cyclic phosphate end + an intron with a 2',3'-cyclic phosphate and a 5'-hydroxyl terminus.</text>
        <dbReference type="EC" id="4.6.1.16"/>
    </reaction>
</comment>
<gene>
    <name evidence="4" type="primary">endA</name>
    <name evidence="7" type="ORF">SAMN04488589_0223</name>
</gene>
<evidence type="ECO:0000256" key="3">
    <source>
        <dbReference type="ARBA" id="ARBA00024798"/>
    </source>
</evidence>
<dbReference type="AlphaFoldDB" id="A0A7Z7FBL8"/>
<evidence type="ECO:0000256" key="1">
    <source>
        <dbReference type="ARBA" id="ARBA00022694"/>
    </source>
</evidence>
<comment type="function">
    <text evidence="3">Endonuclease that removes tRNA introns. Cleaves pre-tRNA at the 5'- and 3'-splice sites to release the intron. The products are an intron and two tRNA half-molecules bearing 2',3' cyclic phosphate and 5'-OH termini. Recognizes a pseudosymmetric substrate in which 2 bulged loops of 3 bases are separated by a stem of 4 bp.</text>
</comment>
<reference evidence="7 8" key="1">
    <citation type="submission" date="2016-10" db="EMBL/GenBank/DDBJ databases">
        <authorList>
            <person name="Varghese N."/>
            <person name="Submissions S."/>
        </authorList>
    </citation>
    <scope>NUCLEOTIDE SEQUENCE [LARGE SCALE GENOMIC DNA]</scope>
    <source>
        <strain evidence="7 8">PL 12/M</strain>
    </source>
</reference>
<keyword evidence="1 4" id="KW-0819">tRNA processing</keyword>
<sequence>MIGKLVKEKVRSGKQAINELYNTGYYGRPKGDVLELTLVEAAYLLYKNKLEITLDEKNLGFEEFFTEASKRQQFFELKYIVYKDLRERGYYVQPSVTDFRVYPRGGHPGKTQAKMFVYVRSERVPMLLKDLLTQYNAALNVRKQMVLAIVDEESDITYYEVKRLDIKGEMEQILPLEKPVSVTMLEDRVLVWDGETSRLLYENGFYGKPLDNERLQLSLVESAYLLDKGIIDIKDSNNGIIPDISEFSEIAASIDPDFTRKYSAYVDLRSRGFVPKTGFKFGTHFRVYSELHSTDKLPHSKYLIHAIPHDHEFLLPVMSRAIRLANSVRKQMLYAVKFTDAIEYIDIGRIKM</sequence>
<keyword evidence="2 4" id="KW-0456">Lyase</keyword>
<dbReference type="EC" id="4.6.1.16" evidence="4"/>
<comment type="subunit">
    <text evidence="4">Homodimer.</text>
</comment>
<dbReference type="InterPro" id="IPR011856">
    <property type="entry name" value="tRNA_endonuc-like_dom_sf"/>
</dbReference>
<dbReference type="InterPro" id="IPR036167">
    <property type="entry name" value="tRNA_intron_Endo_cat-like_sf"/>
</dbReference>
<dbReference type="Pfam" id="PF02778">
    <property type="entry name" value="tRNA_int_endo_N"/>
    <property type="match status" value="2"/>
</dbReference>
<dbReference type="SUPFAM" id="SSF53032">
    <property type="entry name" value="tRNA-intron endonuclease catalytic domain-like"/>
    <property type="match status" value="2"/>
</dbReference>
<dbReference type="InterPro" id="IPR006678">
    <property type="entry name" value="tRNA_intron_Endonuc_N"/>
</dbReference>
<dbReference type="InterPro" id="IPR006676">
    <property type="entry name" value="tRNA_splic"/>
</dbReference>
<dbReference type="Gene3D" id="3.40.1350.10">
    <property type="match status" value="1"/>
</dbReference>